<dbReference type="Gene3D" id="3.40.50.300">
    <property type="entry name" value="P-loop containing nucleotide triphosphate hydrolases"/>
    <property type="match status" value="2"/>
</dbReference>
<evidence type="ECO:0000256" key="5">
    <source>
        <dbReference type="ARBA" id="ARBA00023235"/>
    </source>
</evidence>
<dbReference type="GO" id="GO:0043138">
    <property type="term" value="F:3'-5' DNA helicase activity"/>
    <property type="evidence" value="ECO:0007669"/>
    <property type="project" value="UniProtKB-EC"/>
</dbReference>
<dbReference type="Pfam" id="PF13361">
    <property type="entry name" value="UvrD_C"/>
    <property type="match status" value="1"/>
</dbReference>
<feature type="non-terminal residue" evidence="10">
    <location>
        <position position="1"/>
    </location>
</feature>
<evidence type="ECO:0000256" key="1">
    <source>
        <dbReference type="ARBA" id="ARBA00022741"/>
    </source>
</evidence>
<dbReference type="GO" id="GO:0005829">
    <property type="term" value="C:cytosol"/>
    <property type="evidence" value="ECO:0007669"/>
    <property type="project" value="TreeGrafter"/>
</dbReference>
<proteinExistence type="predicted"/>
<evidence type="ECO:0000256" key="8">
    <source>
        <dbReference type="ARBA" id="ARBA00048988"/>
    </source>
</evidence>
<dbReference type="PANTHER" id="PTHR11070:SF2">
    <property type="entry name" value="ATP-DEPENDENT DNA HELICASE SRS2"/>
    <property type="match status" value="1"/>
</dbReference>
<keyword evidence="4" id="KW-0067">ATP-binding</keyword>
<evidence type="ECO:0000259" key="9">
    <source>
        <dbReference type="PROSITE" id="PS51217"/>
    </source>
</evidence>
<evidence type="ECO:0000313" key="10">
    <source>
        <dbReference type="EMBL" id="MCA9381837.1"/>
    </source>
</evidence>
<comment type="caution">
    <text evidence="10">The sequence shown here is derived from an EMBL/GenBank/DDBJ whole genome shotgun (WGS) entry which is preliminary data.</text>
</comment>
<dbReference type="GO" id="GO:0000725">
    <property type="term" value="P:recombinational repair"/>
    <property type="evidence" value="ECO:0007669"/>
    <property type="project" value="TreeGrafter"/>
</dbReference>
<evidence type="ECO:0000313" key="11">
    <source>
        <dbReference type="Proteomes" id="UP000782843"/>
    </source>
</evidence>
<evidence type="ECO:0000256" key="3">
    <source>
        <dbReference type="ARBA" id="ARBA00022806"/>
    </source>
</evidence>
<sequence>NYAQYVLIKYLVNEEHNNLCVVGDEDQSIYKFRGATIDNILNFENDYENAKVIKLEQNYRSTKNILEAAHEVIKSNTERKEKKLWTEKESGPKITIYKASDENDEGFFIAGRIIELDENEEVAVLYRTNGQSRSLEEVFLRFKIPYKLVGGTRFYDRKEIKDTLAYLKLAYNINDNLSLKRIINVPSRKIGAKTVKEIELKAQSADQSMGEFLLENSEKLPSQIKKFAQIMESILSAKSEMNIYDLINFVLKRSDYLKFLDDGTEEGDSRVENLKELLTVALNYTELEPEESLEKFLEDVSLIEQEQAADQTDTTQAKVTLMTIHASKGLEFDHVFVSGMEESLFPHSRSYMDPSELEEERRLAYVAITRAKKALYLSHAYQRTIWGRPMQNPVSRFLLDIPEELIEKEGFHLESKPSFEIEDESLDNDYDLDLKPGDKVYHEIFKTGRVISTESDMLIINFESPAGIKKLAPEFAKVKKI</sequence>
<dbReference type="SUPFAM" id="SSF52540">
    <property type="entry name" value="P-loop containing nucleoside triphosphate hydrolases"/>
    <property type="match status" value="1"/>
</dbReference>
<keyword evidence="2" id="KW-0378">Hydrolase</keyword>
<feature type="domain" description="UvrD-like helicase C-terminal" evidence="9">
    <location>
        <begin position="63"/>
        <end position="329"/>
    </location>
</feature>
<dbReference type="AlphaFoldDB" id="A0A955RHE8"/>
<dbReference type="CDD" id="cd18807">
    <property type="entry name" value="SF1_C_UvrD"/>
    <property type="match status" value="1"/>
</dbReference>
<comment type="catalytic activity">
    <reaction evidence="6">
        <text>Couples ATP hydrolysis with the unwinding of duplex DNA by translocating in the 3'-5' direction.</text>
        <dbReference type="EC" id="5.6.2.4"/>
    </reaction>
</comment>
<dbReference type="GO" id="GO:0003677">
    <property type="term" value="F:DNA binding"/>
    <property type="evidence" value="ECO:0007669"/>
    <property type="project" value="InterPro"/>
</dbReference>
<dbReference type="EMBL" id="JAGQLG010000010">
    <property type="protein sequence ID" value="MCA9381837.1"/>
    <property type="molecule type" value="Genomic_DNA"/>
</dbReference>
<accession>A0A955RHE8</accession>
<reference evidence="10" key="1">
    <citation type="submission" date="2020-04" db="EMBL/GenBank/DDBJ databases">
        <authorList>
            <person name="Zhang T."/>
        </authorList>
    </citation>
    <scope>NUCLEOTIDE SEQUENCE</scope>
    <source>
        <strain evidence="10">HKST-UBA10</strain>
    </source>
</reference>
<organism evidence="10 11">
    <name type="scientific">Candidatus Dojkabacteria bacterium</name>
    <dbReference type="NCBI Taxonomy" id="2099670"/>
    <lineage>
        <taxon>Bacteria</taxon>
        <taxon>Candidatus Dojkabacteria</taxon>
    </lineage>
</organism>
<keyword evidence="5" id="KW-0413">Isomerase</keyword>
<evidence type="ECO:0000256" key="4">
    <source>
        <dbReference type="ARBA" id="ARBA00022840"/>
    </source>
</evidence>
<reference evidence="10" key="2">
    <citation type="journal article" date="2021" name="Microbiome">
        <title>Successional dynamics and alternative stable states in a saline activated sludge microbial community over 9 years.</title>
        <authorList>
            <person name="Wang Y."/>
            <person name="Ye J."/>
            <person name="Ju F."/>
            <person name="Liu L."/>
            <person name="Boyd J.A."/>
            <person name="Deng Y."/>
            <person name="Parks D.H."/>
            <person name="Jiang X."/>
            <person name="Yin X."/>
            <person name="Woodcroft B.J."/>
            <person name="Tyson G.W."/>
            <person name="Hugenholtz P."/>
            <person name="Polz M.F."/>
            <person name="Zhang T."/>
        </authorList>
    </citation>
    <scope>NUCLEOTIDE SEQUENCE</scope>
    <source>
        <strain evidence="10">HKST-UBA10</strain>
    </source>
</reference>
<evidence type="ECO:0000256" key="2">
    <source>
        <dbReference type="ARBA" id="ARBA00022801"/>
    </source>
</evidence>
<dbReference type="PROSITE" id="PS51217">
    <property type="entry name" value="UVRD_HELICASE_CTER"/>
    <property type="match status" value="1"/>
</dbReference>
<dbReference type="PANTHER" id="PTHR11070">
    <property type="entry name" value="UVRD / RECB / PCRA DNA HELICASE FAMILY MEMBER"/>
    <property type="match status" value="1"/>
</dbReference>
<dbReference type="InterPro" id="IPR014017">
    <property type="entry name" value="DNA_helicase_UvrD-like_C"/>
</dbReference>
<dbReference type="GO" id="GO:0033202">
    <property type="term" value="C:DNA helicase complex"/>
    <property type="evidence" value="ECO:0007669"/>
    <property type="project" value="TreeGrafter"/>
</dbReference>
<keyword evidence="3" id="KW-0347">Helicase</keyword>
<gene>
    <name evidence="10" type="ORF">KC660_00320</name>
</gene>
<dbReference type="InterPro" id="IPR027417">
    <property type="entry name" value="P-loop_NTPase"/>
</dbReference>
<dbReference type="InterPro" id="IPR014016">
    <property type="entry name" value="UvrD-like_ATP-bd"/>
</dbReference>
<protein>
    <recommendedName>
        <fullName evidence="7">DNA 3'-5' helicase</fullName>
        <ecNumber evidence="7">5.6.2.4</ecNumber>
    </recommendedName>
</protein>
<name>A0A955RHE8_9BACT</name>
<evidence type="ECO:0000256" key="7">
    <source>
        <dbReference type="ARBA" id="ARBA00034808"/>
    </source>
</evidence>
<comment type="catalytic activity">
    <reaction evidence="8">
        <text>ATP + H2O = ADP + phosphate + H(+)</text>
        <dbReference type="Rhea" id="RHEA:13065"/>
        <dbReference type="ChEBI" id="CHEBI:15377"/>
        <dbReference type="ChEBI" id="CHEBI:15378"/>
        <dbReference type="ChEBI" id="CHEBI:30616"/>
        <dbReference type="ChEBI" id="CHEBI:43474"/>
        <dbReference type="ChEBI" id="CHEBI:456216"/>
        <dbReference type="EC" id="5.6.2.4"/>
    </reaction>
</comment>
<dbReference type="GO" id="GO:0016787">
    <property type="term" value="F:hydrolase activity"/>
    <property type="evidence" value="ECO:0007669"/>
    <property type="project" value="UniProtKB-KW"/>
</dbReference>
<dbReference type="Proteomes" id="UP000782843">
    <property type="component" value="Unassembled WGS sequence"/>
</dbReference>
<keyword evidence="1" id="KW-0547">Nucleotide-binding</keyword>
<dbReference type="EC" id="5.6.2.4" evidence="7"/>
<dbReference type="Gene3D" id="1.10.486.10">
    <property type="entry name" value="PCRA, domain 4"/>
    <property type="match status" value="1"/>
</dbReference>
<evidence type="ECO:0000256" key="6">
    <source>
        <dbReference type="ARBA" id="ARBA00034617"/>
    </source>
</evidence>
<dbReference type="GO" id="GO:0005524">
    <property type="term" value="F:ATP binding"/>
    <property type="evidence" value="ECO:0007669"/>
    <property type="project" value="UniProtKB-KW"/>
</dbReference>
<dbReference type="InterPro" id="IPR000212">
    <property type="entry name" value="DNA_helicase_UvrD/REP"/>
</dbReference>
<dbReference type="Pfam" id="PF00580">
    <property type="entry name" value="UvrD-helicase"/>
    <property type="match status" value="1"/>
</dbReference>